<accession>A0ABM8NH13</accession>
<evidence type="ECO:0000313" key="2">
    <source>
        <dbReference type="Proteomes" id="UP000598032"/>
    </source>
</evidence>
<dbReference type="Proteomes" id="UP000598032">
    <property type="component" value="Unassembled WGS sequence"/>
</dbReference>
<evidence type="ECO:0000313" key="1">
    <source>
        <dbReference type="EMBL" id="CAD6524720.1"/>
    </source>
</evidence>
<dbReference type="Gene3D" id="2.160.20.10">
    <property type="entry name" value="Single-stranded right-handed beta-helix, Pectin lyase-like"/>
    <property type="match status" value="1"/>
</dbReference>
<reference evidence="1 2" key="1">
    <citation type="submission" date="2020-10" db="EMBL/GenBank/DDBJ databases">
        <authorList>
            <person name="Peeters C."/>
        </authorList>
    </citation>
    <scope>NUCLEOTIDE SEQUENCE [LARGE SCALE GENOMIC DNA]</scope>
    <source>
        <strain evidence="1 2">LMG 28140</strain>
    </source>
</reference>
<name>A0ABM8NH13_9BURK</name>
<sequence>MPNRRHALNVILSGAAAWSLHFRRLVAAPLLNQASLADFPSGDSDDTSRLRAAFRWLQAEQNRTLVLETKRYVVSNRIDLTGAQNFRIEGNGATIAAADNMPVRDGFQILCFRQCTDGEINDLTVDGNRSHRRPGEVPAHSVQIYSSCARLTFTNVRSHNAAVDGFYVACESPNVLAALPTDIVFRDCRASNAYRNNVSVINSNRFRDYDGVYADANGTLPMAGIDFEPNDPRNLGNIDVQCFRTQCNNNKGPGFQVDGGNTHAVLHNVVAKGNGFGGIVGAWGYLRIDGVTLDDYGANIRRGIIDAFYKSGETHVSNVVARHCNTGSDSKPIIYVHPIHIGAVTIINVETVQSSSPAYGGASNVLLREVRTGTLATR</sequence>
<dbReference type="SUPFAM" id="SSF51126">
    <property type="entry name" value="Pectin lyase-like"/>
    <property type="match status" value="1"/>
</dbReference>
<organism evidence="1 2">
    <name type="scientific">Paraburkholderia metrosideri</name>
    <dbReference type="NCBI Taxonomy" id="580937"/>
    <lineage>
        <taxon>Bacteria</taxon>
        <taxon>Pseudomonadati</taxon>
        <taxon>Pseudomonadota</taxon>
        <taxon>Betaproteobacteria</taxon>
        <taxon>Burkholderiales</taxon>
        <taxon>Burkholderiaceae</taxon>
        <taxon>Paraburkholderia</taxon>
    </lineage>
</organism>
<gene>
    <name evidence="1" type="ORF">LMG28140_01672</name>
</gene>
<comment type="caution">
    <text evidence="1">The sequence shown here is derived from an EMBL/GenBank/DDBJ whole genome shotgun (WGS) entry which is preliminary data.</text>
</comment>
<dbReference type="EMBL" id="CAJHCP010000003">
    <property type="protein sequence ID" value="CAD6524720.1"/>
    <property type="molecule type" value="Genomic_DNA"/>
</dbReference>
<protein>
    <recommendedName>
        <fullName evidence="3">Right handed beta helix domain-containing protein</fullName>
    </recommendedName>
</protein>
<dbReference type="RefSeq" id="WP_201641786.1">
    <property type="nucleotide sequence ID" value="NZ_CAJHCP010000003.1"/>
</dbReference>
<evidence type="ECO:0008006" key="3">
    <source>
        <dbReference type="Google" id="ProtNLM"/>
    </source>
</evidence>
<keyword evidence="2" id="KW-1185">Reference proteome</keyword>
<proteinExistence type="predicted"/>
<dbReference type="InterPro" id="IPR011050">
    <property type="entry name" value="Pectin_lyase_fold/virulence"/>
</dbReference>
<dbReference type="InterPro" id="IPR012334">
    <property type="entry name" value="Pectin_lyas_fold"/>
</dbReference>